<evidence type="ECO:0000256" key="1">
    <source>
        <dbReference type="SAM" id="SignalP"/>
    </source>
</evidence>
<reference evidence="2" key="1">
    <citation type="journal article" date="2014" name="Int. J. Syst. Evol. Microbiol.">
        <title>Complete genome sequence of Corynebacterium casei LMG S-19264T (=DSM 44701T), isolated from a smear-ripened cheese.</title>
        <authorList>
            <consortium name="US DOE Joint Genome Institute (JGI-PGF)"/>
            <person name="Walter F."/>
            <person name="Albersmeier A."/>
            <person name="Kalinowski J."/>
            <person name="Ruckert C."/>
        </authorList>
    </citation>
    <scope>NUCLEOTIDE SEQUENCE</scope>
    <source>
        <strain evidence="2">JCM 4714</strain>
    </source>
</reference>
<gene>
    <name evidence="2" type="ORF">GCM10010339_17450</name>
</gene>
<evidence type="ECO:0000313" key="3">
    <source>
        <dbReference type="Proteomes" id="UP000655443"/>
    </source>
</evidence>
<dbReference type="InterPro" id="IPR006311">
    <property type="entry name" value="TAT_signal"/>
</dbReference>
<evidence type="ECO:0000313" key="2">
    <source>
        <dbReference type="EMBL" id="GHE00769.1"/>
    </source>
</evidence>
<keyword evidence="1" id="KW-0732">Signal</keyword>
<proteinExistence type="predicted"/>
<dbReference type="Proteomes" id="UP000655443">
    <property type="component" value="Unassembled WGS sequence"/>
</dbReference>
<keyword evidence="3" id="KW-1185">Reference proteome</keyword>
<dbReference type="AlphaFoldDB" id="A0A918YE30"/>
<accession>A0A918YE30</accession>
<dbReference type="EMBL" id="BMVG01000002">
    <property type="protein sequence ID" value="GHE00769.1"/>
    <property type="molecule type" value="Genomic_DNA"/>
</dbReference>
<sequence>MRNRRPGKVRPTQRTYSKRSFMRRIAAVIVGAVALVALTASTASAQPQGLGDGAAKLVSDEFAGLATTVQDVSGLL</sequence>
<feature type="chain" id="PRO_5036989573" evidence="1">
    <location>
        <begin position="46"/>
        <end position="76"/>
    </location>
</feature>
<dbReference type="PROSITE" id="PS51318">
    <property type="entry name" value="TAT"/>
    <property type="match status" value="1"/>
</dbReference>
<comment type="caution">
    <text evidence="2">The sequence shown here is derived from an EMBL/GenBank/DDBJ whole genome shotgun (WGS) entry which is preliminary data.</text>
</comment>
<name>A0A918YE30_9ACTN</name>
<protein>
    <submittedName>
        <fullName evidence="2">Uncharacterized protein</fullName>
    </submittedName>
</protein>
<feature type="signal peptide" evidence="1">
    <location>
        <begin position="1"/>
        <end position="45"/>
    </location>
</feature>
<reference evidence="2" key="2">
    <citation type="submission" date="2020-09" db="EMBL/GenBank/DDBJ databases">
        <authorList>
            <person name="Sun Q."/>
            <person name="Ohkuma M."/>
        </authorList>
    </citation>
    <scope>NUCLEOTIDE SEQUENCE</scope>
    <source>
        <strain evidence="2">JCM 4714</strain>
    </source>
</reference>
<organism evidence="2 3">
    <name type="scientific">Streptomyces alanosinicus</name>
    <dbReference type="NCBI Taxonomy" id="68171"/>
    <lineage>
        <taxon>Bacteria</taxon>
        <taxon>Bacillati</taxon>
        <taxon>Actinomycetota</taxon>
        <taxon>Actinomycetes</taxon>
        <taxon>Kitasatosporales</taxon>
        <taxon>Streptomycetaceae</taxon>
        <taxon>Streptomyces</taxon>
    </lineage>
</organism>